<dbReference type="SUPFAM" id="SSF48452">
    <property type="entry name" value="TPR-like"/>
    <property type="match status" value="1"/>
</dbReference>
<dbReference type="SMART" id="SM00028">
    <property type="entry name" value="TPR"/>
    <property type="match status" value="5"/>
</dbReference>
<evidence type="ECO:0000256" key="4">
    <source>
        <dbReference type="ARBA" id="ARBA00023136"/>
    </source>
</evidence>
<gene>
    <name evidence="7" type="ORF">DXZ20_19310</name>
</gene>
<evidence type="ECO:0000256" key="5">
    <source>
        <dbReference type="PROSITE-ProRule" id="PRU00339"/>
    </source>
</evidence>
<evidence type="ECO:0000256" key="6">
    <source>
        <dbReference type="SAM" id="Phobius"/>
    </source>
</evidence>
<protein>
    <submittedName>
        <fullName evidence="7">Tetratricopeptide repeat protein</fullName>
    </submittedName>
</protein>
<dbReference type="PANTHER" id="PTHR45153">
    <property type="entry name" value="TETRATRICOPEPTIDE REPEAT PROTEIN 16"/>
    <property type="match status" value="1"/>
</dbReference>
<organism evidence="7 8">
    <name type="scientific">Adonisia turfae CCMR0081</name>
    <dbReference type="NCBI Taxonomy" id="2292702"/>
    <lineage>
        <taxon>Bacteria</taxon>
        <taxon>Bacillati</taxon>
        <taxon>Cyanobacteriota</taxon>
        <taxon>Adonisia</taxon>
        <taxon>Adonisia turfae</taxon>
    </lineage>
</organism>
<name>A0A6M0RNE0_9CYAN</name>
<feature type="repeat" description="TPR" evidence="5">
    <location>
        <begin position="114"/>
        <end position="147"/>
    </location>
</feature>
<proteinExistence type="predicted"/>
<keyword evidence="5" id="KW-0802">TPR repeat</keyword>
<evidence type="ECO:0000256" key="2">
    <source>
        <dbReference type="ARBA" id="ARBA00022692"/>
    </source>
</evidence>
<dbReference type="GO" id="GO:0016020">
    <property type="term" value="C:membrane"/>
    <property type="evidence" value="ECO:0007669"/>
    <property type="project" value="UniProtKB-SubCell"/>
</dbReference>
<comment type="subcellular location">
    <subcellularLocation>
        <location evidence="1">Membrane</location>
    </subcellularLocation>
</comment>
<feature type="transmembrane region" description="Helical" evidence="6">
    <location>
        <begin position="329"/>
        <end position="350"/>
    </location>
</feature>
<reference evidence="7 8" key="1">
    <citation type="journal article" date="2020" name="Microb. Ecol.">
        <title>Ecogenomics of the Marine Benthic Filamentous Cyanobacterium Adonisia.</title>
        <authorList>
            <person name="Walter J.M."/>
            <person name="Coutinho F.H."/>
            <person name="Leomil L."/>
            <person name="Hargreaves P.I."/>
            <person name="Campeao M.E."/>
            <person name="Vieira V.V."/>
            <person name="Silva B.S."/>
            <person name="Fistarol G.O."/>
            <person name="Salomon P.S."/>
            <person name="Sawabe T."/>
            <person name="Mino S."/>
            <person name="Hosokawa M."/>
            <person name="Miyashita H."/>
            <person name="Maruyama F."/>
            <person name="van Verk M.C."/>
            <person name="Dutilh B.E."/>
            <person name="Thompson C.C."/>
            <person name="Thompson F.L."/>
        </authorList>
    </citation>
    <scope>NUCLEOTIDE SEQUENCE [LARGE SCALE GENOMIC DNA]</scope>
    <source>
        <strain evidence="7 8">CCMR0081</strain>
    </source>
</reference>
<accession>A0A6M0RNE0</accession>
<keyword evidence="8" id="KW-1185">Reference proteome</keyword>
<keyword evidence="3 6" id="KW-1133">Transmembrane helix</keyword>
<dbReference type="Pfam" id="PF13432">
    <property type="entry name" value="TPR_16"/>
    <property type="match status" value="1"/>
</dbReference>
<evidence type="ECO:0000313" key="8">
    <source>
        <dbReference type="Proteomes" id="UP000481033"/>
    </source>
</evidence>
<sequence>MDKQSWYARQRARLAYRRGCTLARQDNHQSAIATLSKALSHHPDVAAVYITRGLSYRALDQLDNAQQDFIAAIECAENPAVAYFEYGQLAYAQGNMANALSNWQQAIAVNPNYARAHYQVGVIQSQVEDFDAALVSFNRALELNPNAAEAYLRRGNVRQQLGDMEGAISDWQLAVLNDPALTELVPPPAKPDGLAPIRDLLQDALQPVEVDVKQRGKNLEIFLKRQVGEGISYFSLPNQIRDLLLPLELSEITEFTLIGYVGKVRGPEWEKTYDLYKDQPCPPSHWSTALAALITFPPLGVTALLYAWQVRQFYRQGQYPDARRASKAVRQLSLVGTGAMCLLASLPLGYTAIKAIQNEPAPPVRTARAIDYDVIQ</sequence>
<dbReference type="Pfam" id="PF13414">
    <property type="entry name" value="TPR_11"/>
    <property type="match status" value="2"/>
</dbReference>
<dbReference type="PROSITE" id="PS50293">
    <property type="entry name" value="TPR_REGION"/>
    <property type="match status" value="1"/>
</dbReference>
<dbReference type="PANTHER" id="PTHR45153:SF1">
    <property type="entry name" value="TETRATRICOPEPTIDE REPEAT PROTEIN 16"/>
    <property type="match status" value="1"/>
</dbReference>
<dbReference type="Gene3D" id="1.25.40.10">
    <property type="entry name" value="Tetratricopeptide repeat domain"/>
    <property type="match status" value="2"/>
</dbReference>
<evidence type="ECO:0000256" key="3">
    <source>
        <dbReference type="ARBA" id="ARBA00022989"/>
    </source>
</evidence>
<dbReference type="Pfam" id="PF04505">
    <property type="entry name" value="CD225"/>
    <property type="match status" value="1"/>
</dbReference>
<comment type="caution">
    <text evidence="7">The sequence shown here is derived from an EMBL/GenBank/DDBJ whole genome shotgun (WGS) entry which is preliminary data.</text>
</comment>
<dbReference type="PROSITE" id="PS50005">
    <property type="entry name" value="TPR"/>
    <property type="match status" value="3"/>
</dbReference>
<dbReference type="InterPro" id="IPR019734">
    <property type="entry name" value="TPR_rpt"/>
</dbReference>
<dbReference type="EMBL" id="QXHD01000004">
    <property type="protein sequence ID" value="NEZ57754.1"/>
    <property type="molecule type" value="Genomic_DNA"/>
</dbReference>
<feature type="transmembrane region" description="Helical" evidence="6">
    <location>
        <begin position="286"/>
        <end position="308"/>
    </location>
</feature>
<evidence type="ECO:0000256" key="1">
    <source>
        <dbReference type="ARBA" id="ARBA00004370"/>
    </source>
</evidence>
<feature type="repeat" description="TPR" evidence="5">
    <location>
        <begin position="80"/>
        <end position="113"/>
    </location>
</feature>
<feature type="repeat" description="TPR" evidence="5">
    <location>
        <begin position="148"/>
        <end position="181"/>
    </location>
</feature>
<dbReference type="InterPro" id="IPR007593">
    <property type="entry name" value="CD225/Dispanin_fam"/>
</dbReference>
<keyword evidence="2 6" id="KW-0812">Transmembrane</keyword>
<keyword evidence="4 6" id="KW-0472">Membrane</keyword>
<evidence type="ECO:0000313" key="7">
    <source>
        <dbReference type="EMBL" id="NEZ57754.1"/>
    </source>
</evidence>
<dbReference type="AlphaFoldDB" id="A0A6M0RNE0"/>
<dbReference type="RefSeq" id="WP_163699910.1">
    <property type="nucleotide sequence ID" value="NZ_QXHD01000004.1"/>
</dbReference>
<dbReference type="Proteomes" id="UP000481033">
    <property type="component" value="Unassembled WGS sequence"/>
</dbReference>
<dbReference type="InterPro" id="IPR011990">
    <property type="entry name" value="TPR-like_helical_dom_sf"/>
</dbReference>